<reference evidence="1 2" key="1">
    <citation type="submission" date="2023-01" db="EMBL/GenBank/DDBJ databases">
        <authorList>
            <person name="Kreplak J."/>
        </authorList>
    </citation>
    <scope>NUCLEOTIDE SEQUENCE [LARGE SCALE GENOMIC DNA]</scope>
</reference>
<dbReference type="Proteomes" id="UP001157006">
    <property type="component" value="Chromosome 6"/>
</dbReference>
<keyword evidence="2" id="KW-1185">Reference proteome</keyword>
<sequence length="114" mass="13157">MVISNQYWFIDCMDFMWHKFLSHGCRAKTLKNQNVLLCGFVIIETPIRSKLPPIGMDMDSPIPNTLLHHLHPLYLLTSLTFHHPLYHSLLSLTLLYLCAREGRGYKLGVTSLMS</sequence>
<evidence type="ECO:0000313" key="2">
    <source>
        <dbReference type="Proteomes" id="UP001157006"/>
    </source>
</evidence>
<gene>
    <name evidence="1" type="ORF">VFH_VI072440</name>
</gene>
<proteinExistence type="predicted"/>
<dbReference type="AlphaFoldDB" id="A0AAV1B4V4"/>
<dbReference type="EMBL" id="OX451741">
    <property type="protein sequence ID" value="CAI8617348.1"/>
    <property type="molecule type" value="Genomic_DNA"/>
</dbReference>
<evidence type="ECO:0000313" key="1">
    <source>
        <dbReference type="EMBL" id="CAI8617348.1"/>
    </source>
</evidence>
<accession>A0AAV1B4V4</accession>
<protein>
    <submittedName>
        <fullName evidence="1">Uncharacterized protein</fullName>
    </submittedName>
</protein>
<organism evidence="1 2">
    <name type="scientific">Vicia faba</name>
    <name type="common">Broad bean</name>
    <name type="synonym">Faba vulgaris</name>
    <dbReference type="NCBI Taxonomy" id="3906"/>
    <lineage>
        <taxon>Eukaryota</taxon>
        <taxon>Viridiplantae</taxon>
        <taxon>Streptophyta</taxon>
        <taxon>Embryophyta</taxon>
        <taxon>Tracheophyta</taxon>
        <taxon>Spermatophyta</taxon>
        <taxon>Magnoliopsida</taxon>
        <taxon>eudicotyledons</taxon>
        <taxon>Gunneridae</taxon>
        <taxon>Pentapetalae</taxon>
        <taxon>rosids</taxon>
        <taxon>fabids</taxon>
        <taxon>Fabales</taxon>
        <taxon>Fabaceae</taxon>
        <taxon>Papilionoideae</taxon>
        <taxon>50 kb inversion clade</taxon>
        <taxon>NPAAA clade</taxon>
        <taxon>Hologalegina</taxon>
        <taxon>IRL clade</taxon>
        <taxon>Fabeae</taxon>
        <taxon>Vicia</taxon>
    </lineage>
</organism>
<name>A0AAV1B4V4_VICFA</name>